<proteinExistence type="predicted"/>
<dbReference type="AlphaFoldDB" id="A0A975NHK2"/>
<organism evidence="2 3">
    <name type="scientific">Bradyrhizobium sediminis</name>
    <dbReference type="NCBI Taxonomy" id="2840469"/>
    <lineage>
        <taxon>Bacteria</taxon>
        <taxon>Pseudomonadati</taxon>
        <taxon>Pseudomonadota</taxon>
        <taxon>Alphaproteobacteria</taxon>
        <taxon>Hyphomicrobiales</taxon>
        <taxon>Nitrobacteraceae</taxon>
        <taxon>Bradyrhizobium</taxon>
    </lineage>
</organism>
<reference evidence="2" key="1">
    <citation type="submission" date="2021-06" db="EMBL/GenBank/DDBJ databases">
        <title>Bradyrhizobium sp. S2-20-1 Genome sequencing.</title>
        <authorList>
            <person name="Jin L."/>
        </authorList>
    </citation>
    <scope>NUCLEOTIDE SEQUENCE</scope>
    <source>
        <strain evidence="2">S2-20-1</strain>
    </source>
</reference>
<dbReference type="Proteomes" id="UP000680839">
    <property type="component" value="Chromosome"/>
</dbReference>
<evidence type="ECO:0008006" key="4">
    <source>
        <dbReference type="Google" id="ProtNLM"/>
    </source>
</evidence>
<name>A0A975NHK2_9BRAD</name>
<accession>A0A975NHK2</accession>
<gene>
    <name evidence="2" type="ORF">KMZ29_06260</name>
</gene>
<evidence type="ECO:0000313" key="2">
    <source>
        <dbReference type="EMBL" id="QWG14284.1"/>
    </source>
</evidence>
<dbReference type="EMBL" id="CP076134">
    <property type="protein sequence ID" value="QWG14284.1"/>
    <property type="molecule type" value="Genomic_DNA"/>
</dbReference>
<evidence type="ECO:0000313" key="3">
    <source>
        <dbReference type="Proteomes" id="UP000680839"/>
    </source>
</evidence>
<feature type="compositionally biased region" description="Basic and acidic residues" evidence="1">
    <location>
        <begin position="38"/>
        <end position="54"/>
    </location>
</feature>
<feature type="compositionally biased region" description="Polar residues" evidence="1">
    <location>
        <begin position="55"/>
        <end position="69"/>
    </location>
</feature>
<feature type="region of interest" description="Disordered" evidence="1">
    <location>
        <begin position="32"/>
        <end position="69"/>
    </location>
</feature>
<protein>
    <recommendedName>
        <fullName evidence="4">Transposase</fullName>
    </recommendedName>
</protein>
<dbReference type="RefSeq" id="WP_215622916.1">
    <property type="nucleotide sequence ID" value="NZ_CP076134.1"/>
</dbReference>
<evidence type="ECO:0000256" key="1">
    <source>
        <dbReference type="SAM" id="MobiDB-lite"/>
    </source>
</evidence>
<sequence>MIEEKIARVKKLIEQREAIDAELATLFNVSTAKRGRPRKDSGAAEEGREERSEATQKLQTDILSQSRPS</sequence>